<dbReference type="PANTHER" id="PTHR39405:SF1">
    <property type="entry name" value="DSC E3 UBIQUITIN LIGASE COMPLEX SUBUNIT 4"/>
    <property type="match status" value="1"/>
</dbReference>
<dbReference type="Proteomes" id="UP000039046">
    <property type="component" value="Unassembled WGS sequence"/>
</dbReference>
<evidence type="ECO:0000313" key="4">
    <source>
        <dbReference type="EMBL" id="CEJ90744.1"/>
    </source>
</evidence>
<keyword evidence="5" id="KW-1185">Reference proteome</keyword>
<dbReference type="GO" id="GO:0005783">
    <property type="term" value="C:endoplasmic reticulum"/>
    <property type="evidence" value="ECO:0007669"/>
    <property type="project" value="TreeGrafter"/>
</dbReference>
<evidence type="ECO:0000259" key="3">
    <source>
        <dbReference type="Pfam" id="PF08508"/>
    </source>
</evidence>
<proteinExistence type="predicted"/>
<dbReference type="GO" id="GO:0032933">
    <property type="term" value="P:SREBP signaling pathway"/>
    <property type="evidence" value="ECO:0007669"/>
    <property type="project" value="InterPro"/>
</dbReference>
<feature type="region of interest" description="Disordered" evidence="1">
    <location>
        <begin position="216"/>
        <end position="275"/>
    </location>
</feature>
<dbReference type="InterPro" id="IPR013715">
    <property type="entry name" value="DUF1746"/>
</dbReference>
<organism evidence="4 5">
    <name type="scientific">[Torrubiella] hemipterigena</name>
    <dbReference type="NCBI Taxonomy" id="1531966"/>
    <lineage>
        <taxon>Eukaryota</taxon>
        <taxon>Fungi</taxon>
        <taxon>Dikarya</taxon>
        <taxon>Ascomycota</taxon>
        <taxon>Pezizomycotina</taxon>
        <taxon>Sordariomycetes</taxon>
        <taxon>Hypocreomycetidae</taxon>
        <taxon>Hypocreales</taxon>
        <taxon>Clavicipitaceae</taxon>
        <taxon>Clavicipitaceae incertae sedis</taxon>
        <taxon>'Torrubiella' clade</taxon>
    </lineage>
</organism>
<dbReference type="HOGENOM" id="CLU_052067_1_0_1"/>
<feature type="transmembrane region" description="Helical" evidence="2">
    <location>
        <begin position="111"/>
        <end position="130"/>
    </location>
</feature>
<dbReference type="EMBL" id="CDHN01000003">
    <property type="protein sequence ID" value="CEJ90744.1"/>
    <property type="molecule type" value="Genomic_DNA"/>
</dbReference>
<feature type="domain" description="DUF1746" evidence="3">
    <location>
        <begin position="62"/>
        <end position="177"/>
    </location>
</feature>
<dbReference type="InterPro" id="IPR038967">
    <property type="entry name" value="Dsc4-like"/>
</dbReference>
<feature type="compositionally biased region" description="Polar residues" evidence="1">
    <location>
        <begin position="1"/>
        <end position="11"/>
    </location>
</feature>
<dbReference type="Pfam" id="PF08508">
    <property type="entry name" value="DUF1746"/>
    <property type="match status" value="1"/>
</dbReference>
<protein>
    <recommendedName>
        <fullName evidence="3">DUF1746 domain-containing protein</fullName>
    </recommendedName>
</protein>
<evidence type="ECO:0000256" key="2">
    <source>
        <dbReference type="SAM" id="Phobius"/>
    </source>
</evidence>
<dbReference type="AlphaFoldDB" id="A0A0A1T7H8"/>
<sequence>MSDGPLTSTAARYQGGRGPSNADDGIRALSQARLARARRKDKLRHNPGLKKKLAFVTHLLKSLDLLVFAELSAMYYMECSIILLLLRAAGQYIYLSPKDEAFPFLMPASRVQVLFVAIPNIICIFSHLFYPLPKGPDYHRGYQHGGLIIDFVGQNPPKSRTYYLLADLLLLALQCLMLTIHSDREKLRLHLKTFKPLLPDLAQDVTAGRTLEDLDAEERGVVASRMGPEGETETDIELQPLNPSSGETGDDTRTGAQGRSRQEEEGEDGTNTRTHLSDIMNSGNGLLGEYHVIHSVKHATSYIPRNAAQAFQNLSYSSTLAALQARRRGGS</sequence>
<dbReference type="GO" id="GO:0044695">
    <property type="term" value="C:Dsc E3 ubiquitin ligase complex"/>
    <property type="evidence" value="ECO:0007669"/>
    <property type="project" value="InterPro"/>
</dbReference>
<reference evidence="4 5" key="1">
    <citation type="journal article" date="2015" name="Genome Announc.">
        <title>Draft Genome Sequence and Gene Annotation of the Entomopathogenic Fungus Verticillium hemipterigenum.</title>
        <authorList>
            <person name="Horn F."/>
            <person name="Habel A."/>
            <person name="Scharf D.H."/>
            <person name="Dworschak J."/>
            <person name="Brakhage A.A."/>
            <person name="Guthke R."/>
            <person name="Hertweck C."/>
            <person name="Linde J."/>
        </authorList>
    </citation>
    <scope>NUCLEOTIDE SEQUENCE [LARGE SCALE GENOMIC DNA]</scope>
</reference>
<dbReference type="OrthoDB" id="5428737at2759"/>
<name>A0A0A1T7H8_9HYPO</name>
<evidence type="ECO:0000256" key="1">
    <source>
        <dbReference type="SAM" id="MobiDB-lite"/>
    </source>
</evidence>
<feature type="transmembrane region" description="Helical" evidence="2">
    <location>
        <begin position="161"/>
        <end position="180"/>
    </location>
</feature>
<keyword evidence="2" id="KW-0812">Transmembrane</keyword>
<keyword evidence="2" id="KW-0472">Membrane</keyword>
<keyword evidence="2" id="KW-1133">Transmembrane helix</keyword>
<feature type="transmembrane region" description="Helical" evidence="2">
    <location>
        <begin position="73"/>
        <end position="90"/>
    </location>
</feature>
<accession>A0A0A1T7H8</accession>
<gene>
    <name evidence="4" type="ORF">VHEMI06505</name>
</gene>
<feature type="region of interest" description="Disordered" evidence="1">
    <location>
        <begin position="1"/>
        <end position="24"/>
    </location>
</feature>
<dbReference type="PANTHER" id="PTHR39405">
    <property type="entry name" value="DSC E3 UBIQUITIN LIGASE COMPLEX SUBUNIT 4"/>
    <property type="match status" value="1"/>
</dbReference>
<evidence type="ECO:0000313" key="5">
    <source>
        <dbReference type="Proteomes" id="UP000039046"/>
    </source>
</evidence>